<dbReference type="Gramene" id="KFK28522">
    <property type="protein sequence ID" value="KFK28522"/>
    <property type="gene ID" value="AALP_AA7G007600"/>
</dbReference>
<feature type="region of interest" description="Disordered" evidence="1">
    <location>
        <begin position="59"/>
        <end position="89"/>
    </location>
</feature>
<organism evidence="2 3">
    <name type="scientific">Arabis alpina</name>
    <name type="common">Alpine rock-cress</name>
    <dbReference type="NCBI Taxonomy" id="50452"/>
    <lineage>
        <taxon>Eukaryota</taxon>
        <taxon>Viridiplantae</taxon>
        <taxon>Streptophyta</taxon>
        <taxon>Embryophyta</taxon>
        <taxon>Tracheophyta</taxon>
        <taxon>Spermatophyta</taxon>
        <taxon>Magnoliopsida</taxon>
        <taxon>eudicotyledons</taxon>
        <taxon>Gunneridae</taxon>
        <taxon>Pentapetalae</taxon>
        <taxon>rosids</taxon>
        <taxon>malvids</taxon>
        <taxon>Brassicales</taxon>
        <taxon>Brassicaceae</taxon>
        <taxon>Arabideae</taxon>
        <taxon>Arabis</taxon>
    </lineage>
</organism>
<reference evidence="3" key="1">
    <citation type="journal article" date="2015" name="Nat. Plants">
        <title>Genome expansion of Arabis alpina linked with retrotransposition and reduced symmetric DNA methylation.</title>
        <authorList>
            <person name="Willing E.M."/>
            <person name="Rawat V."/>
            <person name="Mandakova T."/>
            <person name="Maumus F."/>
            <person name="James G.V."/>
            <person name="Nordstroem K.J."/>
            <person name="Becker C."/>
            <person name="Warthmann N."/>
            <person name="Chica C."/>
            <person name="Szarzynska B."/>
            <person name="Zytnicki M."/>
            <person name="Albani M.C."/>
            <person name="Kiefer C."/>
            <person name="Bergonzi S."/>
            <person name="Castaings L."/>
            <person name="Mateos J.L."/>
            <person name="Berns M.C."/>
            <person name="Bujdoso N."/>
            <person name="Piofczyk T."/>
            <person name="de Lorenzo L."/>
            <person name="Barrero-Sicilia C."/>
            <person name="Mateos I."/>
            <person name="Piednoel M."/>
            <person name="Hagmann J."/>
            <person name="Chen-Min-Tao R."/>
            <person name="Iglesias-Fernandez R."/>
            <person name="Schuster S.C."/>
            <person name="Alonso-Blanco C."/>
            <person name="Roudier F."/>
            <person name="Carbonero P."/>
            <person name="Paz-Ares J."/>
            <person name="Davis S.J."/>
            <person name="Pecinka A."/>
            <person name="Quesneville H."/>
            <person name="Colot V."/>
            <person name="Lysak M.A."/>
            <person name="Weigel D."/>
            <person name="Coupland G."/>
            <person name="Schneeberger K."/>
        </authorList>
    </citation>
    <scope>NUCLEOTIDE SEQUENCE [LARGE SCALE GENOMIC DNA]</scope>
    <source>
        <strain evidence="3">cv. Pajares</strain>
    </source>
</reference>
<sequence>MAILDSNPLNNNKENVSPSKTTTITVVSSTFDKDKTQIRMRRKRSRNPLQDITNLFVSSSSSFPSSQSLSLDPKCMKKRSGSGGLKTVTTSSTLSCRNFR</sequence>
<dbReference type="OrthoDB" id="1658571at2759"/>
<evidence type="ECO:0000313" key="3">
    <source>
        <dbReference type="Proteomes" id="UP000029120"/>
    </source>
</evidence>
<gene>
    <name evidence="2" type="ordered locus">AALP_Aa7g007600</name>
</gene>
<evidence type="ECO:0000313" key="2">
    <source>
        <dbReference type="EMBL" id="KFK28522.1"/>
    </source>
</evidence>
<name>A0A087GF70_ARAAL</name>
<feature type="compositionally biased region" description="Low complexity" evidence="1">
    <location>
        <begin position="59"/>
        <end position="70"/>
    </location>
</feature>
<feature type="region of interest" description="Disordered" evidence="1">
    <location>
        <begin position="1"/>
        <end position="20"/>
    </location>
</feature>
<dbReference type="EMBL" id="CM002875">
    <property type="protein sequence ID" value="KFK28522.1"/>
    <property type="molecule type" value="Genomic_DNA"/>
</dbReference>
<keyword evidence="3" id="KW-1185">Reference proteome</keyword>
<dbReference type="AlphaFoldDB" id="A0A087GF70"/>
<accession>A0A087GF70</accession>
<dbReference type="OMA" id="LDPKCMK"/>
<proteinExistence type="predicted"/>
<evidence type="ECO:0000256" key="1">
    <source>
        <dbReference type="SAM" id="MobiDB-lite"/>
    </source>
</evidence>
<protein>
    <submittedName>
        <fullName evidence="2">Uncharacterized protein</fullName>
    </submittedName>
</protein>
<dbReference type="Proteomes" id="UP000029120">
    <property type="component" value="Chromosome 7"/>
</dbReference>